<keyword evidence="5" id="KW-0418">Kinase</keyword>
<proteinExistence type="predicted"/>
<dbReference type="Gene3D" id="2.10.70.100">
    <property type="match status" value="1"/>
</dbReference>
<evidence type="ECO:0000313" key="8">
    <source>
        <dbReference type="EMBL" id="QQX77298.1"/>
    </source>
</evidence>
<dbReference type="SUPFAM" id="SSF47384">
    <property type="entry name" value="Homodimeric domain of signal transducing histidine kinase"/>
    <property type="match status" value="1"/>
</dbReference>
<dbReference type="SMART" id="SM00086">
    <property type="entry name" value="PAC"/>
    <property type="match status" value="5"/>
</dbReference>
<dbReference type="InterPro" id="IPR036097">
    <property type="entry name" value="HisK_dim/P_sf"/>
</dbReference>
<sequence>MSTLYDNTKENEFSDVVFDLAPFPMWIYDLDSLKFLAVNKEAIKHYGYSRKEFLAMTIKDIRPAADIPKLLKSIAEAKSRTELYKESLFKHRLKDGNIIRVQIKSNLITYRGRKAEIVTAVDLTASYLKKKQREEQGEYLATLSQLNEILLKSENWKEGLQQCLPILGSFLGADRISFFQPRCPSSFIEPELSWYKRNAEIKKQIIPLQPTAGEIDTFIHLLSKKKVIHAKVSEMDEGILKKTLSKEKVYSLLSIAVKANKRVLGYIRVDTCNKNRSWHKNDVHLLKNLVHNLEPVINESFAHQQLVDSEAKFRSLVQNGKDLIAIIDAEGNYKYVAPTSLNVLGIPPEKFLGRNAFEFINGEDLQRLQASLKDLAQNQHISIEPYRFLDNSNTWRWIQTDLFNHLEDPTIEGIIANSRDVTSEMEKRLGDQLLVRMTKMICQPGSLSDCFEQALQQLIGPTKINIGEAWMLSTDKSQLFLLAKSCQNSIYKQFYEKKDQVDTLSLGQGLAGQVWKEQKFIIWEDIHQCSMFSHTRQAKNTGLQSALGVPIIYNEEFLGCIICFTKYEKRAFSDQEKFISNIGGQIGSVVKQKMVEEEYRNFFNIAPDPLCILGTDLSLQKYNQAFYKLLGYEEQELLNQSMENFIAADDKKKFDKILELKTAQAQTVTFEGRLLTKQGDLKWLIWKGSHLPAEKSFILAAKDITEQKHAEQKLTKAYDRLKNAQKIAKLGYWFRNLDSNLSHWSEEVYAIYGVKPTSFVPTLENIAQTFHPEDRYLLIQDPREFLVPEKITRFENRIVTSSKKEKWVHQELRLLMNEKQQPYRIEGIIQDITEKKEYELQLTQSNERFRLAMKASNEMIYEIDLIKNRVTRSKGYSETFCYETDETFTKHNSWFSSIHPEDTAGVWQSLCDSLENQDTTFWKRDYRVINEDGKTNYLIDRCFIVRNAQGNPIRCVGSALDITASKQQLERIKKQNKKLRDIAWAQSHVIRAPLSRIMGLIYLTKEHEAGGKTLQEIFELISDSAEELDSEIKKIITKTETLKEDDHSNPTY</sequence>
<dbReference type="InterPro" id="IPR029016">
    <property type="entry name" value="GAF-like_dom_sf"/>
</dbReference>
<dbReference type="InterPro" id="IPR003661">
    <property type="entry name" value="HisK_dim/P_dom"/>
</dbReference>
<evidence type="ECO:0000256" key="1">
    <source>
        <dbReference type="ARBA" id="ARBA00000085"/>
    </source>
</evidence>
<dbReference type="PROSITE" id="PS50112">
    <property type="entry name" value="PAS"/>
    <property type="match status" value="2"/>
</dbReference>
<dbReference type="InterPro" id="IPR013655">
    <property type="entry name" value="PAS_fold_3"/>
</dbReference>
<dbReference type="SUPFAM" id="SSF55781">
    <property type="entry name" value="GAF domain-like"/>
    <property type="match status" value="2"/>
</dbReference>
<dbReference type="InterPro" id="IPR035965">
    <property type="entry name" value="PAS-like_dom_sf"/>
</dbReference>
<accession>A0ABX7DTH0</accession>
<reference evidence="8 9" key="1">
    <citation type="submission" date="2021-01" db="EMBL/GenBank/DDBJ databases">
        <title>Aequorivita sp. strain KX20305, a bacterium isolated from the sediment collected at a cold seep field in South China Sea.</title>
        <authorList>
            <person name="Zhang H."/>
            <person name="Li C."/>
        </authorList>
    </citation>
    <scope>NUCLEOTIDE SEQUENCE [LARGE SCALE GENOMIC DNA]</scope>
    <source>
        <strain evidence="8 9">KX20305</strain>
    </source>
</reference>
<gene>
    <name evidence="8" type="ORF">JK629_03230</name>
</gene>
<evidence type="ECO:0000256" key="4">
    <source>
        <dbReference type="ARBA" id="ARBA00022679"/>
    </source>
</evidence>
<feature type="domain" description="PAS" evidence="6">
    <location>
        <begin position="309"/>
        <end position="379"/>
    </location>
</feature>
<dbReference type="InterPro" id="IPR052162">
    <property type="entry name" value="Sensor_kinase/Photoreceptor"/>
</dbReference>
<dbReference type="InterPro" id="IPR001610">
    <property type="entry name" value="PAC"/>
</dbReference>
<dbReference type="Proteomes" id="UP000629420">
    <property type="component" value="Chromosome"/>
</dbReference>
<dbReference type="RefSeq" id="WP_202337199.1">
    <property type="nucleotide sequence ID" value="NZ_CP068439.1"/>
</dbReference>
<keyword evidence="3" id="KW-0597">Phosphoprotein</keyword>
<dbReference type="NCBIfam" id="TIGR00229">
    <property type="entry name" value="sensory_box"/>
    <property type="match status" value="4"/>
</dbReference>
<dbReference type="EC" id="2.7.13.3" evidence="2"/>
<keyword evidence="4" id="KW-0808">Transferase</keyword>
<keyword evidence="9" id="KW-1185">Reference proteome</keyword>
<organism evidence="8 9">
    <name type="scientific">Aequorivita iocasae</name>
    <dbReference type="NCBI Taxonomy" id="2803865"/>
    <lineage>
        <taxon>Bacteria</taxon>
        <taxon>Pseudomonadati</taxon>
        <taxon>Bacteroidota</taxon>
        <taxon>Flavobacteriia</taxon>
        <taxon>Flavobacteriales</taxon>
        <taxon>Flavobacteriaceae</taxon>
        <taxon>Aequorivita</taxon>
    </lineage>
</organism>
<dbReference type="SMART" id="SM00091">
    <property type="entry name" value="PAS"/>
    <property type="match status" value="5"/>
</dbReference>
<feature type="domain" description="PAC" evidence="7">
    <location>
        <begin position="922"/>
        <end position="974"/>
    </location>
</feature>
<dbReference type="EMBL" id="CP068439">
    <property type="protein sequence ID" value="QQX77298.1"/>
    <property type="molecule type" value="Genomic_DNA"/>
</dbReference>
<evidence type="ECO:0000256" key="5">
    <source>
        <dbReference type="ARBA" id="ARBA00022777"/>
    </source>
</evidence>
<feature type="domain" description="PAS" evidence="6">
    <location>
        <begin position="595"/>
        <end position="659"/>
    </location>
</feature>
<dbReference type="SUPFAM" id="SSF55785">
    <property type="entry name" value="PYP-like sensor domain (PAS domain)"/>
    <property type="match status" value="5"/>
</dbReference>
<dbReference type="InterPro" id="IPR003018">
    <property type="entry name" value="GAF"/>
</dbReference>
<dbReference type="InterPro" id="IPR013656">
    <property type="entry name" value="PAS_4"/>
</dbReference>
<dbReference type="CDD" id="cd00082">
    <property type="entry name" value="HisKA"/>
    <property type="match status" value="1"/>
</dbReference>
<dbReference type="Pfam" id="PF13188">
    <property type="entry name" value="PAS_8"/>
    <property type="match status" value="1"/>
</dbReference>
<protein>
    <recommendedName>
        <fullName evidence="2">histidine kinase</fullName>
        <ecNumber evidence="2">2.7.13.3</ecNumber>
    </recommendedName>
</protein>
<evidence type="ECO:0000256" key="3">
    <source>
        <dbReference type="ARBA" id="ARBA00022553"/>
    </source>
</evidence>
<dbReference type="PANTHER" id="PTHR43304:SF1">
    <property type="entry name" value="PAC DOMAIN-CONTAINING PROTEIN"/>
    <property type="match status" value="1"/>
</dbReference>
<evidence type="ECO:0000256" key="2">
    <source>
        <dbReference type="ARBA" id="ARBA00012438"/>
    </source>
</evidence>
<evidence type="ECO:0000313" key="9">
    <source>
        <dbReference type="Proteomes" id="UP000629420"/>
    </source>
</evidence>
<comment type="catalytic activity">
    <reaction evidence="1">
        <text>ATP + protein L-histidine = ADP + protein N-phospho-L-histidine.</text>
        <dbReference type="EC" id="2.7.13.3"/>
    </reaction>
</comment>
<dbReference type="Pfam" id="PF08448">
    <property type="entry name" value="PAS_4"/>
    <property type="match status" value="1"/>
</dbReference>
<dbReference type="InterPro" id="IPR000700">
    <property type="entry name" value="PAS-assoc_C"/>
</dbReference>
<dbReference type="CDD" id="cd00130">
    <property type="entry name" value="PAS"/>
    <property type="match status" value="3"/>
</dbReference>
<dbReference type="PANTHER" id="PTHR43304">
    <property type="entry name" value="PHYTOCHROME-LIKE PROTEIN CPH1"/>
    <property type="match status" value="1"/>
</dbReference>
<dbReference type="SMART" id="SM00065">
    <property type="entry name" value="GAF"/>
    <property type="match status" value="2"/>
</dbReference>
<dbReference type="Gene3D" id="3.30.450.20">
    <property type="entry name" value="PAS domain"/>
    <property type="match status" value="5"/>
</dbReference>
<dbReference type="PROSITE" id="PS50113">
    <property type="entry name" value="PAC"/>
    <property type="match status" value="2"/>
</dbReference>
<feature type="domain" description="PAC" evidence="7">
    <location>
        <begin position="792"/>
        <end position="844"/>
    </location>
</feature>
<dbReference type="Pfam" id="PF13185">
    <property type="entry name" value="GAF_2"/>
    <property type="match status" value="1"/>
</dbReference>
<evidence type="ECO:0000259" key="6">
    <source>
        <dbReference type="PROSITE" id="PS50112"/>
    </source>
</evidence>
<dbReference type="Pfam" id="PF13426">
    <property type="entry name" value="PAS_9"/>
    <property type="match status" value="1"/>
</dbReference>
<dbReference type="Pfam" id="PF08447">
    <property type="entry name" value="PAS_3"/>
    <property type="match status" value="2"/>
</dbReference>
<name>A0ABX7DTH0_9FLAO</name>
<evidence type="ECO:0000259" key="7">
    <source>
        <dbReference type="PROSITE" id="PS50113"/>
    </source>
</evidence>
<dbReference type="Gene3D" id="3.30.450.40">
    <property type="match status" value="2"/>
</dbReference>
<dbReference type="InterPro" id="IPR000014">
    <property type="entry name" value="PAS"/>
</dbReference>